<dbReference type="Proteomes" id="UP001175271">
    <property type="component" value="Unassembled WGS sequence"/>
</dbReference>
<accession>A0AA39HCM3</accession>
<sequence>MRNEVCDSGISYARLISFFRHSKETFAHGMADTGQTLLFDDKALPVSLVALSFCTGPFLVIVVVFLVCMMVTVRRAFSRRKQVYTTYLIPKIIVT</sequence>
<keyword evidence="1" id="KW-0472">Membrane</keyword>
<feature type="transmembrane region" description="Helical" evidence="1">
    <location>
        <begin position="48"/>
        <end position="73"/>
    </location>
</feature>
<evidence type="ECO:0000256" key="1">
    <source>
        <dbReference type="SAM" id="Phobius"/>
    </source>
</evidence>
<proteinExistence type="predicted"/>
<keyword evidence="1" id="KW-1133">Transmembrane helix</keyword>
<name>A0AA39HCM3_9BILA</name>
<dbReference type="AlphaFoldDB" id="A0AA39HCM3"/>
<dbReference type="EMBL" id="JAUCMV010000004">
    <property type="protein sequence ID" value="KAK0402042.1"/>
    <property type="molecule type" value="Genomic_DNA"/>
</dbReference>
<keyword evidence="1" id="KW-0812">Transmembrane</keyword>
<comment type="caution">
    <text evidence="2">The sequence shown here is derived from an EMBL/GenBank/DDBJ whole genome shotgun (WGS) entry which is preliminary data.</text>
</comment>
<reference evidence="2" key="1">
    <citation type="submission" date="2023-06" db="EMBL/GenBank/DDBJ databases">
        <title>Genomic analysis of the entomopathogenic nematode Steinernema hermaphroditum.</title>
        <authorList>
            <person name="Schwarz E.M."/>
            <person name="Heppert J.K."/>
            <person name="Baniya A."/>
            <person name="Schwartz H.T."/>
            <person name="Tan C.-H."/>
            <person name="Antoshechkin I."/>
            <person name="Sternberg P.W."/>
            <person name="Goodrich-Blair H."/>
            <person name="Dillman A.R."/>
        </authorList>
    </citation>
    <scope>NUCLEOTIDE SEQUENCE</scope>
    <source>
        <strain evidence="2">PS9179</strain>
        <tissue evidence="2">Whole animal</tissue>
    </source>
</reference>
<evidence type="ECO:0000313" key="2">
    <source>
        <dbReference type="EMBL" id="KAK0402042.1"/>
    </source>
</evidence>
<organism evidence="2 3">
    <name type="scientific">Steinernema hermaphroditum</name>
    <dbReference type="NCBI Taxonomy" id="289476"/>
    <lineage>
        <taxon>Eukaryota</taxon>
        <taxon>Metazoa</taxon>
        <taxon>Ecdysozoa</taxon>
        <taxon>Nematoda</taxon>
        <taxon>Chromadorea</taxon>
        <taxon>Rhabditida</taxon>
        <taxon>Tylenchina</taxon>
        <taxon>Panagrolaimomorpha</taxon>
        <taxon>Strongyloidoidea</taxon>
        <taxon>Steinernematidae</taxon>
        <taxon>Steinernema</taxon>
    </lineage>
</organism>
<protein>
    <submittedName>
        <fullName evidence="2">Uncharacterized protein</fullName>
    </submittedName>
</protein>
<evidence type="ECO:0000313" key="3">
    <source>
        <dbReference type="Proteomes" id="UP001175271"/>
    </source>
</evidence>
<gene>
    <name evidence="2" type="ORF">QR680_016112</name>
</gene>
<keyword evidence="3" id="KW-1185">Reference proteome</keyword>